<feature type="domain" description="SLH" evidence="3">
    <location>
        <begin position="116"/>
        <end position="180"/>
    </location>
</feature>
<dbReference type="KEGG" id="ter:Tery_1234"/>
<dbReference type="Pfam" id="PF00395">
    <property type="entry name" value="SLH"/>
    <property type="match status" value="1"/>
</dbReference>
<feature type="coiled-coil region" evidence="2">
    <location>
        <begin position="197"/>
        <end position="224"/>
    </location>
</feature>
<keyword evidence="1" id="KW-0732">Signal</keyword>
<dbReference type="STRING" id="203124.Tery_1234"/>
<sequence length="639" mass="70220">MSKTFWYCLILSPAVLGATLVASSYALATENKQTNTVIQPQAATTENISINNNIDIQEPDLLAQVTATNSTNSVGNTPATTIRQINRYGREGRNLRRPGLRNITNNRKPIKGQVTSVSQLSDVQPTDWAFQALQSLVERYGCIVGYPDGTYRGNRALTRFEFAAGVNACLDRVMELLQAAIEDTVSREDLAILQRLQEEFSAELAILRGRVDALEARAAELEANQFSTTTKLRGEVIFALVDNFEDQGKYGAFGDTIQDEDQTVFQYRVRLNFNTSFSGEDLLFTRLQAGNAQAFNQKIAESEGQQTFNILDRTDDTLQLDKLFYKFPVRDNIRVTIAANKVSWYDFVPTLNPYMEDFDGGSGSLSAFGQRNPIYRLGGGKGLGVEYDFGCKDQYACTYSPFSVSFGYLAAEGENPSQGKGLFNGDYAALAQLTFTPIRNFQVGLTYNKGYFGPGNFGFDDGAATGLGDNGSLNSGFVGTGIANSVYGLNAGLNDRRPGSVNINKSVSTNAYGVEMSWRAADWVTINGFGTYLDGKLIGKGDFEIWTYGATIAFPDLLKEGSLAGIVVGREPYLNDLELPSGLDSGLRQDMSWHLEAFYKYQLTDYISITPGVTVITNANQDDDNDELIIGTIRTTFQF</sequence>
<dbReference type="eggNOG" id="COG3827">
    <property type="taxonomic scope" value="Bacteria"/>
</dbReference>
<dbReference type="InterPro" id="IPR051465">
    <property type="entry name" value="Cell_Envelope_Struct_Comp"/>
</dbReference>
<name>Q116J0_TRIEI</name>
<gene>
    <name evidence="4" type="ordered locus">Tery_1234</name>
</gene>
<dbReference type="RefSeq" id="WP_011610964.1">
    <property type="nucleotide sequence ID" value="NC_008312.1"/>
</dbReference>
<dbReference type="OrthoDB" id="580845at2"/>
<protein>
    <submittedName>
        <fullName evidence="4">Carbohydrate-selective porin OprB</fullName>
    </submittedName>
</protein>
<dbReference type="PANTHER" id="PTHR43308">
    <property type="entry name" value="OUTER MEMBRANE PROTEIN ALPHA-RELATED"/>
    <property type="match status" value="1"/>
</dbReference>
<proteinExistence type="inferred from homology"/>
<dbReference type="PANTHER" id="PTHR43308:SF1">
    <property type="entry name" value="OUTER MEMBRANE PROTEIN ALPHA"/>
    <property type="match status" value="1"/>
</dbReference>
<feature type="signal peptide" evidence="1">
    <location>
        <begin position="1"/>
        <end position="28"/>
    </location>
</feature>
<feature type="chain" id="PRO_5004180016" evidence="1">
    <location>
        <begin position="29"/>
        <end position="639"/>
    </location>
</feature>
<dbReference type="InterPro" id="IPR007049">
    <property type="entry name" value="Carb-sel_porin_OprB"/>
</dbReference>
<dbReference type="Pfam" id="PF04966">
    <property type="entry name" value="OprB"/>
    <property type="match status" value="1"/>
</dbReference>
<dbReference type="HOGENOM" id="CLU_018575_1_0_3"/>
<dbReference type="GO" id="GO:0008643">
    <property type="term" value="P:carbohydrate transport"/>
    <property type="evidence" value="ECO:0007669"/>
    <property type="project" value="InterPro"/>
</dbReference>
<organism evidence="4">
    <name type="scientific">Trichodesmium erythraeum (strain IMS101)</name>
    <dbReference type="NCBI Taxonomy" id="203124"/>
    <lineage>
        <taxon>Bacteria</taxon>
        <taxon>Bacillati</taxon>
        <taxon>Cyanobacteriota</taxon>
        <taxon>Cyanophyceae</taxon>
        <taxon>Oscillatoriophycideae</taxon>
        <taxon>Oscillatoriales</taxon>
        <taxon>Microcoleaceae</taxon>
        <taxon>Trichodesmium</taxon>
    </lineage>
</organism>
<dbReference type="GO" id="GO:0015288">
    <property type="term" value="F:porin activity"/>
    <property type="evidence" value="ECO:0007669"/>
    <property type="project" value="InterPro"/>
</dbReference>
<evidence type="ECO:0000313" key="4">
    <source>
        <dbReference type="EMBL" id="ABG50584.1"/>
    </source>
</evidence>
<evidence type="ECO:0000259" key="3">
    <source>
        <dbReference type="PROSITE" id="PS51272"/>
    </source>
</evidence>
<evidence type="ECO:0000256" key="2">
    <source>
        <dbReference type="SAM" id="Coils"/>
    </source>
</evidence>
<dbReference type="InterPro" id="IPR047684">
    <property type="entry name" value="Por_som-like"/>
</dbReference>
<accession>Q116J0</accession>
<dbReference type="InterPro" id="IPR001119">
    <property type="entry name" value="SLH_dom"/>
</dbReference>
<dbReference type="GO" id="GO:0016020">
    <property type="term" value="C:membrane"/>
    <property type="evidence" value="ECO:0007669"/>
    <property type="project" value="InterPro"/>
</dbReference>
<comment type="similarity">
    <text evidence="1">Belongs to the OprB family.</text>
</comment>
<reference evidence="4" key="1">
    <citation type="submission" date="2006-06" db="EMBL/GenBank/DDBJ databases">
        <title>Complete sequence of Trichodesmium erythraeum IMS101.</title>
        <authorList>
            <consortium name="US DOE Joint Genome Institute"/>
            <person name="Copeland A."/>
            <person name="Lucas S."/>
            <person name="Lapidus A."/>
            <person name="Barry K."/>
            <person name="Detter J.C."/>
            <person name="Glavina del Rio T."/>
            <person name="Hammon N."/>
            <person name="Israni S."/>
            <person name="Dalin E."/>
            <person name="Tice H."/>
            <person name="Pitluck S."/>
            <person name="Kiss H."/>
            <person name="Munk A.C."/>
            <person name="Brettin T."/>
            <person name="Bruce D."/>
            <person name="Han C."/>
            <person name="Tapia R."/>
            <person name="Gilna P."/>
            <person name="Schmutz J."/>
            <person name="Larimer F."/>
            <person name="Land M."/>
            <person name="Hauser L."/>
            <person name="Kyrpides N."/>
            <person name="Kim E."/>
            <person name="Richardson P."/>
        </authorList>
    </citation>
    <scope>NUCLEOTIDE SEQUENCE [LARGE SCALE GENOMIC DNA]</scope>
    <source>
        <strain evidence="4">IMS101</strain>
    </source>
</reference>
<dbReference type="EMBL" id="CP000393">
    <property type="protein sequence ID" value="ABG50584.1"/>
    <property type="molecule type" value="Genomic_DNA"/>
</dbReference>
<evidence type="ECO:0000256" key="1">
    <source>
        <dbReference type="RuleBase" id="RU363072"/>
    </source>
</evidence>
<keyword evidence="2" id="KW-0175">Coiled coil</keyword>
<dbReference type="AlphaFoldDB" id="Q116J0"/>
<dbReference type="NCBIfam" id="NF033921">
    <property type="entry name" value="por_somb"/>
    <property type="match status" value="1"/>
</dbReference>
<dbReference type="PROSITE" id="PS51272">
    <property type="entry name" value="SLH"/>
    <property type="match status" value="1"/>
</dbReference>